<sequence length="538" mass="60712">MKFSSIIYSTALLVLSASVQAKLECSLEQTKLYESALDYSSTLQDMIDEASRLEQPVVYLESGLFEIDPEKPIVLRKGVSLKGSLNEPTILTAKSKNSTASIEVYHENKAWAIQNIVFENVNIVVEENRNEDETAILGNLFFNGGRGSVIAQYGQRLYIESLTTRRSTDGNIFLRDALHQAEKMIPSYNDTNTGVLFQTQKNSVVSNNIFGMDLRKMDVLEPVVDAQLKKPLQDLQFIHECLGRDLADEQGYLASGLQMYFSKDITIKENIMNATFPDTHNIAQDHGISVVGSNQTYIYQNFIAGWKIADMGGAIRLTSAVDGYIMSNYFANAGVMMYAAVHADFMQVSNMVVHNNFLYRFLNPEVAAVEQELSGWLYEGITFFDFYTARLNYTIRPPIWNASVPISPWGWHIVVSENKFGASEGLDPNIISLGNLDPNEALVDRKNCYVTEPLIPGSQHEQRVPLLWRQNYQEGVFTKHGGKIPQKIMEHTADDLADQIPAHLRNLKIPNYWKAFTLKNDTIPMLSPDTPCYRRKKD</sequence>
<gene>
    <name evidence="2" type="ORF">MUCCIDRAFT_79497</name>
</gene>
<organism evidence="2 3">
    <name type="scientific">Mucor lusitanicus CBS 277.49</name>
    <dbReference type="NCBI Taxonomy" id="747725"/>
    <lineage>
        <taxon>Eukaryota</taxon>
        <taxon>Fungi</taxon>
        <taxon>Fungi incertae sedis</taxon>
        <taxon>Mucoromycota</taxon>
        <taxon>Mucoromycotina</taxon>
        <taxon>Mucoromycetes</taxon>
        <taxon>Mucorales</taxon>
        <taxon>Mucorineae</taxon>
        <taxon>Mucoraceae</taxon>
        <taxon>Mucor</taxon>
    </lineage>
</organism>
<evidence type="ECO:0008006" key="4">
    <source>
        <dbReference type="Google" id="ProtNLM"/>
    </source>
</evidence>
<dbReference type="InterPro" id="IPR011050">
    <property type="entry name" value="Pectin_lyase_fold/virulence"/>
</dbReference>
<dbReference type="InterPro" id="IPR012334">
    <property type="entry name" value="Pectin_lyas_fold"/>
</dbReference>
<dbReference type="AlphaFoldDB" id="A0A168M4R9"/>
<proteinExistence type="predicted"/>
<evidence type="ECO:0000313" key="3">
    <source>
        <dbReference type="Proteomes" id="UP000077051"/>
    </source>
</evidence>
<evidence type="ECO:0000256" key="1">
    <source>
        <dbReference type="SAM" id="SignalP"/>
    </source>
</evidence>
<dbReference type="Proteomes" id="UP000077051">
    <property type="component" value="Unassembled WGS sequence"/>
</dbReference>
<dbReference type="OrthoDB" id="1046782at2759"/>
<keyword evidence="1" id="KW-0732">Signal</keyword>
<dbReference type="EMBL" id="AMYB01000003">
    <property type="protein sequence ID" value="OAD04383.1"/>
    <property type="molecule type" value="Genomic_DNA"/>
</dbReference>
<dbReference type="SUPFAM" id="SSF51126">
    <property type="entry name" value="Pectin lyase-like"/>
    <property type="match status" value="1"/>
</dbReference>
<comment type="caution">
    <text evidence="2">The sequence shown here is derived from an EMBL/GenBank/DDBJ whole genome shotgun (WGS) entry which is preliminary data.</text>
</comment>
<feature type="chain" id="PRO_5007898955" description="Right handed beta helix domain-containing protein" evidence="1">
    <location>
        <begin position="22"/>
        <end position="538"/>
    </location>
</feature>
<dbReference type="VEuPathDB" id="FungiDB:MUCCIDRAFT_79497"/>
<evidence type="ECO:0000313" key="2">
    <source>
        <dbReference type="EMBL" id="OAD04383.1"/>
    </source>
</evidence>
<protein>
    <recommendedName>
        <fullName evidence="4">Right handed beta helix domain-containing protein</fullName>
    </recommendedName>
</protein>
<feature type="signal peptide" evidence="1">
    <location>
        <begin position="1"/>
        <end position="21"/>
    </location>
</feature>
<accession>A0A168M4R9</accession>
<name>A0A168M4R9_MUCCL</name>
<dbReference type="Gene3D" id="2.160.20.10">
    <property type="entry name" value="Single-stranded right-handed beta-helix, Pectin lyase-like"/>
    <property type="match status" value="1"/>
</dbReference>
<keyword evidence="3" id="KW-1185">Reference proteome</keyword>
<reference evidence="2 3" key="1">
    <citation type="submission" date="2015-06" db="EMBL/GenBank/DDBJ databases">
        <title>Expansion of signal transduction pathways in fungi by whole-genome duplication.</title>
        <authorList>
            <consortium name="DOE Joint Genome Institute"/>
            <person name="Corrochano L.M."/>
            <person name="Kuo A."/>
            <person name="Marcet-Houben M."/>
            <person name="Polaino S."/>
            <person name="Salamov A."/>
            <person name="Villalobos J.M."/>
            <person name="Alvarez M.I."/>
            <person name="Avalos J."/>
            <person name="Benito E.P."/>
            <person name="Benoit I."/>
            <person name="Burger G."/>
            <person name="Camino L.P."/>
            <person name="Canovas D."/>
            <person name="Cerda-Olmedo E."/>
            <person name="Cheng J.-F."/>
            <person name="Dominguez A."/>
            <person name="Elias M."/>
            <person name="Eslava A.P."/>
            <person name="Glaser F."/>
            <person name="Grimwood J."/>
            <person name="Gutierrez G."/>
            <person name="Heitman J."/>
            <person name="Henrissat B."/>
            <person name="Iturriaga E.A."/>
            <person name="Lang B.F."/>
            <person name="Lavin J.L."/>
            <person name="Lee S."/>
            <person name="Li W."/>
            <person name="Lindquist E."/>
            <person name="Lopez-Garcia S."/>
            <person name="Luque E.M."/>
            <person name="Marcos A.T."/>
            <person name="Martin J."/>
            <person name="Mccluskey K."/>
            <person name="Medina H.R."/>
            <person name="Miralles-Duran A."/>
            <person name="Miyazaki A."/>
            <person name="Munoz-Torres E."/>
            <person name="Oguiza J.A."/>
            <person name="Ohm R."/>
            <person name="Olmedo M."/>
            <person name="Orejas M."/>
            <person name="Ortiz-Castellanos L."/>
            <person name="Pisabarro A.G."/>
            <person name="Rodriguez-Romero J."/>
            <person name="Ruiz-Herrera J."/>
            <person name="Ruiz-Vazquez R."/>
            <person name="Sanz C."/>
            <person name="Schackwitz W."/>
            <person name="Schmutz J."/>
            <person name="Shahriari M."/>
            <person name="Shelest E."/>
            <person name="Silva-Franco F."/>
            <person name="Soanes D."/>
            <person name="Syed K."/>
            <person name="Tagua V.G."/>
            <person name="Talbot N.J."/>
            <person name="Thon M."/>
            <person name="De Vries R.P."/>
            <person name="Wiebenga A."/>
            <person name="Yadav J.S."/>
            <person name="Braun E.L."/>
            <person name="Baker S."/>
            <person name="Garre V."/>
            <person name="Horwitz B."/>
            <person name="Torres-Martinez S."/>
            <person name="Idnurm A."/>
            <person name="Herrera-Estrella A."/>
            <person name="Gabaldon T."/>
            <person name="Grigoriev I.V."/>
        </authorList>
    </citation>
    <scope>NUCLEOTIDE SEQUENCE [LARGE SCALE GENOMIC DNA]</scope>
    <source>
        <strain evidence="2 3">CBS 277.49</strain>
    </source>
</reference>